<dbReference type="NCBIfam" id="NF045776">
    <property type="entry name" value="TumA"/>
    <property type="match status" value="1"/>
</dbReference>
<organism evidence="1 2">
    <name type="scientific">Pseudanabaena galeata UHCC 0370</name>
    <dbReference type="NCBI Taxonomy" id="3110310"/>
    <lineage>
        <taxon>Bacteria</taxon>
        <taxon>Bacillati</taxon>
        <taxon>Cyanobacteriota</taxon>
        <taxon>Cyanophyceae</taxon>
        <taxon>Pseudanabaenales</taxon>
        <taxon>Pseudanabaenaceae</taxon>
        <taxon>Pseudanabaena</taxon>
    </lineage>
</organism>
<accession>A0ABU5THH7</accession>
<sequence>MPKRTITYLSPLDALIAVAKRLSLYENQHKLDSEEFFHQYRQGTTSDEIEFIEWANDYQHYLALRQEIEQDLSDRITNDWIEEAEARDHDLTSGKVIGSPASQVFADLHDYLKNLEDYEEKLVRGEIQW</sequence>
<keyword evidence="2" id="KW-1185">Reference proteome</keyword>
<dbReference type="EMBL" id="JAYGIE010000034">
    <property type="protein sequence ID" value="MEA5477710.1"/>
    <property type="molecule type" value="Genomic_DNA"/>
</dbReference>
<reference evidence="1 2" key="1">
    <citation type="submission" date="2023-12" db="EMBL/GenBank/DDBJ databases">
        <title>Baltic Sea Cyanobacteria.</title>
        <authorList>
            <person name="Delbaje E."/>
            <person name="Fewer D.P."/>
            <person name="Shishido T.K."/>
        </authorList>
    </citation>
    <scope>NUCLEOTIDE SEQUENCE [LARGE SCALE GENOMIC DNA]</scope>
    <source>
        <strain evidence="1 2">UHCC 0370</strain>
    </source>
</reference>
<dbReference type="Proteomes" id="UP001301388">
    <property type="component" value="Unassembled WGS sequence"/>
</dbReference>
<gene>
    <name evidence="1" type="ORF">VB774_08750</name>
</gene>
<evidence type="ECO:0000313" key="1">
    <source>
        <dbReference type="EMBL" id="MEA5477710.1"/>
    </source>
</evidence>
<name>A0ABU5THH7_9CYAN</name>
<proteinExistence type="predicted"/>
<comment type="caution">
    <text evidence="1">The sequence shown here is derived from an EMBL/GenBank/DDBJ whole genome shotgun (WGS) entry which is preliminary data.</text>
</comment>
<protein>
    <submittedName>
        <fullName evidence="1">Uncharacterized protein</fullName>
    </submittedName>
</protein>
<dbReference type="InterPro" id="IPR054794">
    <property type="entry name" value="TumA"/>
</dbReference>
<evidence type="ECO:0000313" key="2">
    <source>
        <dbReference type="Proteomes" id="UP001301388"/>
    </source>
</evidence>